<evidence type="ECO:0008006" key="5">
    <source>
        <dbReference type="Google" id="ProtNLM"/>
    </source>
</evidence>
<evidence type="ECO:0000313" key="2">
    <source>
        <dbReference type="EMBL" id="KIF80836.1"/>
    </source>
</evidence>
<organism evidence="3 4">
    <name type="scientific">Noviherbaspirillum autotrophicum</name>
    <dbReference type="NCBI Taxonomy" id="709839"/>
    <lineage>
        <taxon>Bacteria</taxon>
        <taxon>Pseudomonadati</taxon>
        <taxon>Pseudomonadota</taxon>
        <taxon>Betaproteobacteria</taxon>
        <taxon>Burkholderiales</taxon>
        <taxon>Oxalobacteraceae</taxon>
        <taxon>Noviherbaspirillum</taxon>
    </lineage>
</organism>
<name>A0A0C2C164_9BURK</name>
<proteinExistence type="predicted"/>
<comment type="caution">
    <text evidence="3">The sequence shown here is derived from an EMBL/GenBank/DDBJ whole genome shotgun (WGS) entry which is preliminary data.</text>
</comment>
<dbReference type="RefSeq" id="WP_040038649.1">
    <property type="nucleotide sequence ID" value="NZ_JWJG01000010.1"/>
</dbReference>
<dbReference type="EMBL" id="JWJG01000010">
    <property type="protein sequence ID" value="KIF84061.1"/>
    <property type="molecule type" value="Genomic_DNA"/>
</dbReference>
<sequence length="225" mass="25611">MKERPILFSAPMVRAILDGTKTQTRRVVKPQPVLRRDLSVSDNELAWQLSPGSFIICPNTRAPEDFEKRSPYGQPGGRLWVRETFCPIYPQDPTYNGGEPIEYDYAATYKHGDRLGDSLGIKKVWKPSIHMPRAACRIVLEVTGVRVERLQDISEADAIAEGIERSGECNWCDYLDYGYNDFTNARYSYRTLWESINGAGSWNANPWVWVIEFKRVDAGAMKQAA</sequence>
<dbReference type="EMBL" id="JWJG01000028">
    <property type="protein sequence ID" value="KIF80798.1"/>
    <property type="molecule type" value="Genomic_DNA"/>
</dbReference>
<reference evidence="3 4" key="1">
    <citation type="submission" date="2014-12" db="EMBL/GenBank/DDBJ databases">
        <title>Denitrispirillum autotrophicum gen. nov., sp. nov., Denitrifying, Facultatively Autotrophic Bacteria Isolated from Rice Paddy Soil.</title>
        <authorList>
            <person name="Ishii S."/>
            <person name="Ashida N."/>
            <person name="Ohno H."/>
            <person name="Otsuka S."/>
            <person name="Yokota A."/>
            <person name="Senoo K."/>
        </authorList>
    </citation>
    <scope>NUCLEOTIDE SEQUENCE [LARGE SCALE GENOMIC DNA]</scope>
    <source>
        <strain evidence="3 4">TSA66</strain>
    </source>
</reference>
<keyword evidence="4" id="KW-1185">Reference proteome</keyword>
<dbReference type="Proteomes" id="UP000031572">
    <property type="component" value="Unassembled WGS sequence"/>
</dbReference>
<evidence type="ECO:0000313" key="3">
    <source>
        <dbReference type="EMBL" id="KIF84061.1"/>
    </source>
</evidence>
<dbReference type="OrthoDB" id="72471at2"/>
<evidence type="ECO:0000313" key="1">
    <source>
        <dbReference type="EMBL" id="KIF80798.1"/>
    </source>
</evidence>
<accession>A0A0C2C164</accession>
<protein>
    <recommendedName>
        <fullName evidence="5">Morphogenetic protein</fullName>
    </recommendedName>
</protein>
<dbReference type="STRING" id="709839.TSA66_01085"/>
<gene>
    <name evidence="3" type="ORF">TSA66_01085</name>
    <name evidence="1" type="ORF">TSA66_08150</name>
    <name evidence="2" type="ORF">TSA66_08395</name>
</gene>
<dbReference type="EMBL" id="JWJG01000028">
    <property type="protein sequence ID" value="KIF80836.1"/>
    <property type="molecule type" value="Genomic_DNA"/>
</dbReference>
<dbReference type="AlphaFoldDB" id="A0A0C2C164"/>
<evidence type="ECO:0000313" key="4">
    <source>
        <dbReference type="Proteomes" id="UP000031572"/>
    </source>
</evidence>